<dbReference type="EC" id="6.3.3.2" evidence="4"/>
<evidence type="ECO:0000256" key="3">
    <source>
        <dbReference type="ARBA" id="ARBA00022840"/>
    </source>
</evidence>
<comment type="cofactor">
    <cofactor evidence="4">
        <name>Mg(2+)</name>
        <dbReference type="ChEBI" id="CHEBI:18420"/>
    </cofactor>
</comment>
<evidence type="ECO:0000313" key="5">
    <source>
        <dbReference type="EMBL" id="MDT8999657.1"/>
    </source>
</evidence>
<evidence type="ECO:0000256" key="1">
    <source>
        <dbReference type="ARBA" id="ARBA00010638"/>
    </source>
</evidence>
<protein>
    <recommendedName>
        <fullName evidence="4">5-formyltetrahydrofolate cyclo-ligase</fullName>
        <ecNumber evidence="4">6.3.3.2</ecNumber>
    </recommendedName>
</protein>
<proteinExistence type="inferred from homology"/>
<gene>
    <name evidence="5" type="ORF">RQP53_10305</name>
</gene>
<evidence type="ECO:0000313" key="6">
    <source>
        <dbReference type="Proteomes" id="UP001246372"/>
    </source>
</evidence>
<dbReference type="SUPFAM" id="SSF100950">
    <property type="entry name" value="NagB/RpiA/CoA transferase-like"/>
    <property type="match status" value="1"/>
</dbReference>
<comment type="caution">
    <text evidence="5">The sequence shown here is derived from an EMBL/GenBank/DDBJ whole genome shotgun (WGS) entry which is preliminary data.</text>
</comment>
<sequence length="177" mass="19489">MRAFLLQRRREWLTSPQGAGASAALAEALPALLQQLEPECLGLYWPLDGEFDAAELARQQAWAAQMQLALPSAYKQERKMEFRRWDGETPSTRDECGIPCASGAVVLPDVLLVPCVGFSRAGYRLGYGGGYFDRWLARHPGVTTIGLAWSVGEATFAVEAHDQPLTLVLTERELISP</sequence>
<evidence type="ECO:0000256" key="4">
    <source>
        <dbReference type="RuleBase" id="RU361279"/>
    </source>
</evidence>
<dbReference type="NCBIfam" id="TIGR02727">
    <property type="entry name" value="MTHFS_bact"/>
    <property type="match status" value="1"/>
</dbReference>
<dbReference type="PANTHER" id="PTHR23407:SF1">
    <property type="entry name" value="5-FORMYLTETRAHYDROFOLATE CYCLO-LIGASE"/>
    <property type="match status" value="1"/>
</dbReference>
<keyword evidence="2 4" id="KW-0547">Nucleotide-binding</keyword>
<keyword evidence="3 4" id="KW-0067">ATP-binding</keyword>
<dbReference type="InterPro" id="IPR002698">
    <property type="entry name" value="FTHF_cligase"/>
</dbReference>
<dbReference type="PIRSF" id="PIRSF006806">
    <property type="entry name" value="FTHF_cligase"/>
    <property type="match status" value="1"/>
</dbReference>
<evidence type="ECO:0000256" key="2">
    <source>
        <dbReference type="ARBA" id="ARBA00022741"/>
    </source>
</evidence>
<dbReference type="RefSeq" id="WP_315650215.1">
    <property type="nucleotide sequence ID" value="NZ_JAVXZY010000003.1"/>
</dbReference>
<keyword evidence="6" id="KW-1185">Reference proteome</keyword>
<keyword evidence="5" id="KW-0436">Ligase</keyword>
<dbReference type="Gene3D" id="3.40.50.10420">
    <property type="entry name" value="NagB/RpiA/CoA transferase-like"/>
    <property type="match status" value="1"/>
</dbReference>
<keyword evidence="4" id="KW-0479">Metal-binding</keyword>
<organism evidence="5 6">
    <name type="scientific">Roseateles aquae</name>
    <dbReference type="NCBI Taxonomy" id="3077235"/>
    <lineage>
        <taxon>Bacteria</taxon>
        <taxon>Pseudomonadati</taxon>
        <taxon>Pseudomonadota</taxon>
        <taxon>Betaproteobacteria</taxon>
        <taxon>Burkholderiales</taxon>
        <taxon>Sphaerotilaceae</taxon>
        <taxon>Roseateles</taxon>
    </lineage>
</organism>
<comment type="catalytic activity">
    <reaction evidence="4">
        <text>(6S)-5-formyl-5,6,7,8-tetrahydrofolate + ATP = (6R)-5,10-methenyltetrahydrofolate + ADP + phosphate</text>
        <dbReference type="Rhea" id="RHEA:10488"/>
        <dbReference type="ChEBI" id="CHEBI:30616"/>
        <dbReference type="ChEBI" id="CHEBI:43474"/>
        <dbReference type="ChEBI" id="CHEBI:57455"/>
        <dbReference type="ChEBI" id="CHEBI:57457"/>
        <dbReference type="ChEBI" id="CHEBI:456216"/>
        <dbReference type="EC" id="6.3.3.2"/>
    </reaction>
</comment>
<dbReference type="Pfam" id="PF01812">
    <property type="entry name" value="5-FTHF_cyc-lig"/>
    <property type="match status" value="1"/>
</dbReference>
<keyword evidence="4" id="KW-0460">Magnesium</keyword>
<comment type="similarity">
    <text evidence="1 4">Belongs to the 5-formyltetrahydrofolate cyclo-ligase family.</text>
</comment>
<accession>A0ABU3PAN7</accession>
<dbReference type="PANTHER" id="PTHR23407">
    <property type="entry name" value="ATPASE INHIBITOR/5-FORMYLTETRAHYDROFOLATE CYCLO-LIGASE"/>
    <property type="match status" value="1"/>
</dbReference>
<dbReference type="InterPro" id="IPR037171">
    <property type="entry name" value="NagB/RpiA_transferase-like"/>
</dbReference>
<dbReference type="EMBL" id="JAVXZY010000003">
    <property type="protein sequence ID" value="MDT8999657.1"/>
    <property type="molecule type" value="Genomic_DNA"/>
</dbReference>
<dbReference type="Proteomes" id="UP001246372">
    <property type="component" value="Unassembled WGS sequence"/>
</dbReference>
<name>A0ABU3PAN7_9BURK</name>
<dbReference type="InterPro" id="IPR024185">
    <property type="entry name" value="FTHF_cligase-like_sf"/>
</dbReference>
<reference evidence="5" key="1">
    <citation type="submission" date="2023-09" db="EMBL/GenBank/DDBJ databases">
        <title>Paucibacter sp. APW11 Genome sequencing and assembly.</title>
        <authorList>
            <person name="Kim I."/>
        </authorList>
    </citation>
    <scope>NUCLEOTIDE SEQUENCE</scope>
    <source>
        <strain evidence="5">APW11</strain>
    </source>
</reference>
<dbReference type="GO" id="GO:0030272">
    <property type="term" value="F:5-formyltetrahydrofolate cyclo-ligase activity"/>
    <property type="evidence" value="ECO:0007669"/>
    <property type="project" value="UniProtKB-EC"/>
</dbReference>